<evidence type="ECO:0000259" key="2">
    <source>
        <dbReference type="Pfam" id="PF01636"/>
    </source>
</evidence>
<dbReference type="STRING" id="285676.GA0070561_2148"/>
<evidence type="ECO:0000313" key="4">
    <source>
        <dbReference type="Proteomes" id="UP000198864"/>
    </source>
</evidence>
<evidence type="ECO:0000256" key="1">
    <source>
        <dbReference type="SAM" id="MobiDB-lite"/>
    </source>
</evidence>
<sequence length="261" mass="28788">MNDHSAHAVGEQEEALSGGNMGGATRVGATVRRGAGAWSPTVQRLLRHLHERGVTWAPQPFGTDEHGRDSVSYLPGIVPQYPLPDWIWSDGVLTDAGAYLAQLHHASASFDTVGGVWQFPVRQPAEVICHNDFAPYNMVFTDRRLTGVIDWDTASPGPRSWDLAYLAYRLVPLAHPNNGDAIDSDLGERARRLRVLCDAYGSGQDPVHVLQIAVHRLHDLAAFTEARADQGQENIRSHVGLYRRDARWITAHRDQLGRAVA</sequence>
<dbReference type="SUPFAM" id="SSF56112">
    <property type="entry name" value="Protein kinase-like (PK-like)"/>
    <property type="match status" value="1"/>
</dbReference>
<accession>A0A1C4VWY6</accession>
<dbReference type="Pfam" id="PF01636">
    <property type="entry name" value="APH"/>
    <property type="match status" value="1"/>
</dbReference>
<dbReference type="GO" id="GO:0016740">
    <property type="term" value="F:transferase activity"/>
    <property type="evidence" value="ECO:0007669"/>
    <property type="project" value="UniProtKB-KW"/>
</dbReference>
<gene>
    <name evidence="3" type="ORF">GA0070561_2148</name>
</gene>
<feature type="domain" description="Aminoglycoside phosphotransferase" evidence="2">
    <location>
        <begin position="123"/>
        <end position="171"/>
    </location>
</feature>
<organism evidence="3 4">
    <name type="scientific">Micromonospora saelicesensis</name>
    <dbReference type="NCBI Taxonomy" id="285676"/>
    <lineage>
        <taxon>Bacteria</taxon>
        <taxon>Bacillati</taxon>
        <taxon>Actinomycetota</taxon>
        <taxon>Actinomycetes</taxon>
        <taxon>Micromonosporales</taxon>
        <taxon>Micromonosporaceae</taxon>
        <taxon>Micromonospora</taxon>
    </lineage>
</organism>
<evidence type="ECO:0000313" key="3">
    <source>
        <dbReference type="EMBL" id="SCE88345.1"/>
    </source>
</evidence>
<dbReference type="InterPro" id="IPR011009">
    <property type="entry name" value="Kinase-like_dom_sf"/>
</dbReference>
<dbReference type="EMBL" id="FMCR01000002">
    <property type="protein sequence ID" value="SCE88345.1"/>
    <property type="molecule type" value="Genomic_DNA"/>
</dbReference>
<dbReference type="InterPro" id="IPR002575">
    <property type="entry name" value="Aminoglycoside_PTrfase"/>
</dbReference>
<dbReference type="Proteomes" id="UP000198864">
    <property type="component" value="Unassembled WGS sequence"/>
</dbReference>
<feature type="region of interest" description="Disordered" evidence="1">
    <location>
        <begin position="1"/>
        <end position="26"/>
    </location>
</feature>
<proteinExistence type="predicted"/>
<dbReference type="RefSeq" id="WP_091398179.1">
    <property type="nucleotide sequence ID" value="NZ_FMCR01000002.1"/>
</dbReference>
<reference evidence="3 4" key="1">
    <citation type="submission" date="2016-06" db="EMBL/GenBank/DDBJ databases">
        <authorList>
            <person name="Kjaerup R.B."/>
            <person name="Dalgaard T.S."/>
            <person name="Juul-Madsen H.R."/>
        </authorList>
    </citation>
    <scope>NUCLEOTIDE SEQUENCE [LARGE SCALE GENOMIC DNA]</scope>
    <source>
        <strain evidence="3 4">DSM 44871</strain>
    </source>
</reference>
<keyword evidence="3" id="KW-0808">Transferase</keyword>
<name>A0A1C4VWY6_9ACTN</name>
<dbReference type="AlphaFoldDB" id="A0A1C4VWY6"/>
<dbReference type="Gene3D" id="3.90.1200.10">
    <property type="match status" value="1"/>
</dbReference>
<protein>
    <submittedName>
        <fullName evidence="3">Phosphotransferase enzyme family protein</fullName>
    </submittedName>
</protein>